<protein>
    <recommendedName>
        <fullName evidence="7">BRCA1-associated ATM activator 1</fullName>
    </recommendedName>
</protein>
<dbReference type="SUPFAM" id="SSF48371">
    <property type="entry name" value="ARM repeat"/>
    <property type="match status" value="1"/>
</dbReference>
<dbReference type="GO" id="GO:0006974">
    <property type="term" value="P:DNA damage response"/>
    <property type="evidence" value="ECO:0007669"/>
    <property type="project" value="InterPro"/>
</dbReference>
<evidence type="ECO:0000256" key="1">
    <source>
        <dbReference type="ARBA" id="ARBA00004496"/>
    </source>
</evidence>
<dbReference type="GO" id="GO:0008283">
    <property type="term" value="P:cell population proliferation"/>
    <property type="evidence" value="ECO:0007669"/>
    <property type="project" value="InterPro"/>
</dbReference>
<dbReference type="GO" id="GO:0005737">
    <property type="term" value="C:cytoplasm"/>
    <property type="evidence" value="ECO:0007669"/>
    <property type="project" value="UniProtKB-SubCell"/>
</dbReference>
<dbReference type="GO" id="GO:0005634">
    <property type="term" value="C:nucleus"/>
    <property type="evidence" value="ECO:0007669"/>
    <property type="project" value="TreeGrafter"/>
</dbReference>
<reference evidence="5 6" key="2">
    <citation type="journal article" date="2018" name="Elife">
        <title>Firefly genomes illuminate parallel origins of bioluminescence in beetles.</title>
        <authorList>
            <person name="Fallon T.R."/>
            <person name="Lower S.E."/>
            <person name="Chang C.H."/>
            <person name="Bessho-Uehara M."/>
            <person name="Martin G.J."/>
            <person name="Bewick A.J."/>
            <person name="Behringer M."/>
            <person name="Debat H.J."/>
            <person name="Wong I."/>
            <person name="Day J.C."/>
            <person name="Suvorov A."/>
            <person name="Silva C.J."/>
            <person name="Stanger-Hall K.F."/>
            <person name="Hall D.W."/>
            <person name="Schmitz R.J."/>
            <person name="Nelson D.R."/>
            <person name="Lewis S.M."/>
            <person name="Shigenobu S."/>
            <person name="Bybee S.M."/>
            <person name="Larracuente A.M."/>
            <person name="Oba Y."/>
            <person name="Weng J.K."/>
        </authorList>
    </citation>
    <scope>NUCLEOTIDE SEQUENCE [LARGE SCALE GENOMIC DNA]</scope>
    <source>
        <strain evidence="5">1611_PpyrPB1</strain>
        <tissue evidence="5">Whole body</tissue>
    </source>
</reference>
<evidence type="ECO:0008006" key="7">
    <source>
        <dbReference type="Google" id="ProtNLM"/>
    </source>
</evidence>
<dbReference type="FunCoup" id="A0A1Y1M8B4">
    <property type="interactions" value="497"/>
</dbReference>
<dbReference type="PANTHER" id="PTHR21331:SF2">
    <property type="entry name" value="BRCA1-ASSOCIATED ATM ACTIVATOR 1"/>
    <property type="match status" value="1"/>
</dbReference>
<dbReference type="OrthoDB" id="10057956at2759"/>
<name>A0A1Y1M8B4_PHOPY</name>
<dbReference type="InterPro" id="IPR011989">
    <property type="entry name" value="ARM-like"/>
</dbReference>
<comment type="subcellular location">
    <subcellularLocation>
        <location evidence="1">Cytoplasm</location>
    </subcellularLocation>
</comment>
<evidence type="ECO:0000256" key="2">
    <source>
        <dbReference type="ARBA" id="ARBA00022490"/>
    </source>
</evidence>
<evidence type="ECO:0000313" key="5">
    <source>
        <dbReference type="EMBL" id="KAB0793886.1"/>
    </source>
</evidence>
<keyword evidence="6" id="KW-1185">Reference proteome</keyword>
<dbReference type="InParanoid" id="A0A1Y1M8B4"/>
<dbReference type="InterPro" id="IPR038904">
    <property type="entry name" value="BRAT1"/>
</dbReference>
<accession>A0A1Y1M8B4</accession>
<evidence type="ECO:0000256" key="3">
    <source>
        <dbReference type="ARBA" id="ARBA00061308"/>
    </source>
</evidence>
<proteinExistence type="inferred from homology"/>
<gene>
    <name evidence="5" type="ORF">PPYR_13506</name>
</gene>
<evidence type="ECO:0000313" key="4">
    <source>
        <dbReference type="EMBL" id="JAV81933.1"/>
    </source>
</evidence>
<dbReference type="EMBL" id="VVIM01000009">
    <property type="protein sequence ID" value="KAB0793886.1"/>
    <property type="molecule type" value="Genomic_DNA"/>
</dbReference>
<dbReference type="EMBL" id="GEZM01037790">
    <property type="protein sequence ID" value="JAV81933.1"/>
    <property type="molecule type" value="Transcribed_RNA"/>
</dbReference>
<dbReference type="Gene3D" id="1.25.10.10">
    <property type="entry name" value="Leucine-rich Repeat Variant"/>
    <property type="match status" value="1"/>
</dbReference>
<dbReference type="AlphaFoldDB" id="A0A1Y1M8B4"/>
<dbReference type="PANTHER" id="PTHR21331">
    <property type="entry name" value="BRCA1-ASSOCIATED ATM ACTIVATOR 1"/>
    <property type="match status" value="1"/>
</dbReference>
<comment type="similarity">
    <text evidence="3">Belongs to the BRAT1 family.</text>
</comment>
<organism evidence="4">
    <name type="scientific">Photinus pyralis</name>
    <name type="common">Common eastern firefly</name>
    <name type="synonym">Lampyris pyralis</name>
    <dbReference type="NCBI Taxonomy" id="7054"/>
    <lineage>
        <taxon>Eukaryota</taxon>
        <taxon>Metazoa</taxon>
        <taxon>Ecdysozoa</taxon>
        <taxon>Arthropoda</taxon>
        <taxon>Hexapoda</taxon>
        <taxon>Insecta</taxon>
        <taxon>Pterygota</taxon>
        <taxon>Neoptera</taxon>
        <taxon>Endopterygota</taxon>
        <taxon>Coleoptera</taxon>
        <taxon>Polyphaga</taxon>
        <taxon>Elateriformia</taxon>
        <taxon>Elateroidea</taxon>
        <taxon>Lampyridae</taxon>
        <taxon>Lampyrinae</taxon>
        <taxon>Photinus</taxon>
    </lineage>
</organism>
<dbReference type="Proteomes" id="UP000327044">
    <property type="component" value="Unassembled WGS sequence"/>
</dbReference>
<keyword evidence="2" id="KW-0963">Cytoplasm</keyword>
<sequence>MDTDLNVVQYEEKLKRLLTKLLDQDFVITSDTYLNTLLSHLSGKDNKELGASLLALQIFTEWLVNATKYWEETGLVPSAKIANFTFILASLLSCDEDKFNQLNVSNLYIRLFTVLKVRSSSTLPLIKLSYIKLLSSFLEHRSGVSWLIATDNWHDVIRYSLENQTTYVSKEGYNFVCNTLAKGSQFNQVFCSMVVEKIMGVFTEMTFTNGVVNDESLQGKMTPSLQLIGTVLESCLKSELFTNGNYDIPSLFLKNFHLEQNMCNVIMLGSQNEKLFEDINRVMILVHFCELAIDSDTKIFQRKRIKKLVEQIYKLITLNLTKGFVSNIPKMCYLLQYYWKLIESRLPGIDCNSDEAQIMFETQIAMIQMFPVCNISYKVCGVSVEQCFEDYFRDQFATKVVKTLCEHTIRLLYNYRTALLNDKIDIFNFVLMSTSYLMKSRNWYNRDRGVIVFQFYMYILNDVITTMKSKPNMVDTFTKQVSFFTITFDVLSVFIQQFDITWRESVETICVMGTAIDIINVACWPSKLVVQALKLVNLAISRFMPPNLALLVDGTTEMERLGRMVTSKLHDLEWEVRDSALEVLHTIASISHTKYPAFQSIITDLEFPLLTITVAMHDSESYVRASAIKCLQEMIQVSSIWTPILQQQDLPSKMMQILYNETEAVVRCEAARLMSVIYEHRSFPKSSTEVVYEAMVFAATTDLDWEVRENALEYWGKVINMHLTDQGMIDGTFPSVTFSKENRKIVTLTDAEIKRRLNKVLNELSDCGCLGVLVACMHEDCDIKVLRKSVEITQTLSRLLRSYNIIEDSPASPDPPTVLEAFNIGDDLKINSYSDKVVNDIVNSRDIGLLVNVFKNENDFVSPSTVKMVQRKTSPKEFLTFVQRDLNKLLVERTNWLRQIDDLGSLLDDILKCYNNDINVMDCY</sequence>
<evidence type="ECO:0000313" key="6">
    <source>
        <dbReference type="Proteomes" id="UP000327044"/>
    </source>
</evidence>
<dbReference type="InterPro" id="IPR016024">
    <property type="entry name" value="ARM-type_fold"/>
</dbReference>
<reference evidence="5" key="3">
    <citation type="submission" date="2019-08" db="EMBL/GenBank/DDBJ databases">
        <authorList>
            <consortium name="Photinus pyralis genome working group"/>
            <person name="Fallon T.R."/>
            <person name="Sander Lower S.E."/>
            <person name="Weng J.-K."/>
        </authorList>
    </citation>
    <scope>NUCLEOTIDE SEQUENCE</scope>
    <source>
        <strain evidence="5">1611_PpyrPB1</strain>
        <tissue evidence="5">Whole body</tissue>
    </source>
</reference>
<reference evidence="4" key="1">
    <citation type="journal article" date="2016" name="Sci. Rep.">
        <title>Molecular characterization of firefly nuptial gifts: a multi-omics approach sheds light on postcopulatory sexual selection.</title>
        <authorList>
            <person name="Al-Wathiqui N."/>
            <person name="Fallon T.R."/>
            <person name="South A."/>
            <person name="Weng J.K."/>
            <person name="Lewis S.M."/>
        </authorList>
    </citation>
    <scope>NUCLEOTIDE SEQUENCE</scope>
</reference>